<organism evidence="2 3">
    <name type="scientific">Natronogracilivirga saccharolytica</name>
    <dbReference type="NCBI Taxonomy" id="2812953"/>
    <lineage>
        <taxon>Bacteria</taxon>
        <taxon>Pseudomonadati</taxon>
        <taxon>Balneolota</taxon>
        <taxon>Balneolia</taxon>
        <taxon>Balneolales</taxon>
        <taxon>Cyclonatronaceae</taxon>
        <taxon>Natronogracilivirga</taxon>
    </lineage>
</organism>
<reference evidence="2" key="1">
    <citation type="submission" date="2021-02" db="EMBL/GenBank/DDBJ databases">
        <title>Natronogracilivirga saccharolytica gen. nov. sp. nov. a new anaerobic, haloalkiliphilic carbohydrate-fermenting bacterium from soda lake and proposing of Cyclonatronumiaceae fam. nov. in the phylum Balneolaeota.</title>
        <authorList>
            <person name="Zhilina T.N."/>
            <person name="Sorokin D.Y."/>
            <person name="Zavarzina D.G."/>
            <person name="Toshchakov S.V."/>
            <person name="Kublanov I.V."/>
        </authorList>
    </citation>
    <scope>NUCLEOTIDE SEQUENCE</scope>
    <source>
        <strain evidence="2">Z-1702</strain>
    </source>
</reference>
<evidence type="ECO:0000313" key="3">
    <source>
        <dbReference type="Proteomes" id="UP000673975"/>
    </source>
</evidence>
<evidence type="ECO:0000259" key="1">
    <source>
        <dbReference type="Pfam" id="PF02955"/>
    </source>
</evidence>
<dbReference type="InterPro" id="IPR053191">
    <property type="entry name" value="DcsG_Biosynth_Enzyme"/>
</dbReference>
<feature type="domain" description="Prokaryotic glutathione synthetase ATP-binding" evidence="1">
    <location>
        <begin position="145"/>
        <end position="246"/>
    </location>
</feature>
<gene>
    <name evidence="2" type="ORF">NATSA_12625</name>
</gene>
<dbReference type="Gene3D" id="3.30.470.20">
    <property type="entry name" value="ATP-grasp fold, B domain"/>
    <property type="match status" value="1"/>
</dbReference>
<keyword evidence="3" id="KW-1185">Reference proteome</keyword>
<evidence type="ECO:0000313" key="2">
    <source>
        <dbReference type="EMBL" id="MBP3193512.1"/>
    </source>
</evidence>
<accession>A0A8J7RV41</accession>
<dbReference type="SUPFAM" id="SSF56059">
    <property type="entry name" value="Glutathione synthetase ATP-binding domain-like"/>
    <property type="match status" value="1"/>
</dbReference>
<dbReference type="GO" id="GO:0004363">
    <property type="term" value="F:glutathione synthase activity"/>
    <property type="evidence" value="ECO:0007669"/>
    <property type="project" value="InterPro"/>
</dbReference>
<name>A0A8J7RV41_9BACT</name>
<dbReference type="GO" id="GO:0005524">
    <property type="term" value="F:ATP binding"/>
    <property type="evidence" value="ECO:0007669"/>
    <property type="project" value="InterPro"/>
</dbReference>
<dbReference type="EMBL" id="JAFIDN010000011">
    <property type="protein sequence ID" value="MBP3193512.1"/>
    <property type="molecule type" value="Genomic_DNA"/>
</dbReference>
<dbReference type="PANTHER" id="PTHR39217:SF1">
    <property type="entry name" value="GLUTATHIONE SYNTHETASE"/>
    <property type="match status" value="1"/>
</dbReference>
<protein>
    <recommendedName>
        <fullName evidence="1">Prokaryotic glutathione synthetase ATP-binding domain-containing protein</fullName>
    </recommendedName>
</protein>
<dbReference type="Proteomes" id="UP000673975">
    <property type="component" value="Unassembled WGS sequence"/>
</dbReference>
<comment type="caution">
    <text evidence="2">The sequence shown here is derived from an EMBL/GenBank/DDBJ whole genome shotgun (WGS) entry which is preliminary data.</text>
</comment>
<dbReference type="PANTHER" id="PTHR39217">
    <property type="match status" value="1"/>
</dbReference>
<dbReference type="Pfam" id="PF02955">
    <property type="entry name" value="GSH-S_ATP"/>
    <property type="match status" value="1"/>
</dbReference>
<dbReference type="RefSeq" id="WP_210512969.1">
    <property type="nucleotide sequence ID" value="NZ_JAFIDN010000011.1"/>
</dbReference>
<dbReference type="InterPro" id="IPR004218">
    <property type="entry name" value="GSHS_ATP-bd"/>
</dbReference>
<sequence length="303" mass="34064">MRSRSADIALLTDRRYAGSDAPPGDWYVANILREDQLLQNALARAGFSSVRLDWADPDADWSGFRCAVFRTTWDYYERIPEFSGWLDRIEPQTRLCNPASLVRWNMDKHYLADLESRGVPVVPSLFLEAGTAPDLSRLLEKAGWSEAVVKPCISGGARHTWRVDRGNARELSAAIEPLMAQESFMLQPFIEDVLHTGEITLMVIGGRYTHAVRKVAKPGDFRVQDDHGGSVHHWKPTSGQVEIAERAMAACPSPPAYGRVDLVRDERGQWLVMELEIIEPELWLRHHPEAAEALARAIIGEVD</sequence>
<proteinExistence type="predicted"/>
<dbReference type="AlphaFoldDB" id="A0A8J7RV41"/>